<keyword evidence="3" id="KW-1185">Reference proteome</keyword>
<dbReference type="RefSeq" id="WP_103955773.1">
    <property type="nucleotide sequence ID" value="NZ_FNVT01000003.1"/>
</dbReference>
<organism evidence="2 3">
    <name type="scientific">Nonomuraea solani</name>
    <dbReference type="NCBI Taxonomy" id="1144553"/>
    <lineage>
        <taxon>Bacteria</taxon>
        <taxon>Bacillati</taxon>
        <taxon>Actinomycetota</taxon>
        <taxon>Actinomycetes</taxon>
        <taxon>Streptosporangiales</taxon>
        <taxon>Streptosporangiaceae</taxon>
        <taxon>Nonomuraea</taxon>
    </lineage>
</organism>
<dbReference type="EMBL" id="FNVT01000003">
    <property type="protein sequence ID" value="SEG53505.1"/>
    <property type="molecule type" value="Genomic_DNA"/>
</dbReference>
<reference evidence="2 3" key="1">
    <citation type="submission" date="2016-10" db="EMBL/GenBank/DDBJ databases">
        <authorList>
            <person name="de Groot N.N."/>
        </authorList>
    </citation>
    <scope>NUCLEOTIDE SEQUENCE [LARGE SCALE GENOMIC DNA]</scope>
    <source>
        <strain evidence="2 3">CGMCC 4.7037</strain>
    </source>
</reference>
<keyword evidence="1" id="KW-0812">Transmembrane</keyword>
<dbReference type="Pfam" id="PF06197">
    <property type="entry name" value="DUF998"/>
    <property type="match status" value="1"/>
</dbReference>
<dbReference type="Proteomes" id="UP000236732">
    <property type="component" value="Unassembled WGS sequence"/>
</dbReference>
<proteinExistence type="predicted"/>
<evidence type="ECO:0008006" key="4">
    <source>
        <dbReference type="Google" id="ProtNLM"/>
    </source>
</evidence>
<feature type="transmembrane region" description="Helical" evidence="1">
    <location>
        <begin position="74"/>
        <end position="92"/>
    </location>
</feature>
<dbReference type="AlphaFoldDB" id="A0A1H6AZM5"/>
<gene>
    <name evidence="2" type="ORF">SAMN05444920_10330</name>
</gene>
<evidence type="ECO:0000313" key="2">
    <source>
        <dbReference type="EMBL" id="SEG53505.1"/>
    </source>
</evidence>
<keyword evidence="1" id="KW-0472">Membrane</keyword>
<name>A0A1H6AZM5_9ACTN</name>
<keyword evidence="1" id="KW-1133">Transmembrane helix</keyword>
<feature type="transmembrane region" description="Helical" evidence="1">
    <location>
        <begin position="181"/>
        <end position="203"/>
    </location>
</feature>
<sequence>MTLRRRVWGTVIGTVVSLGALAYAELSLPAQPLISDYALVSGGLVPILIGMLALAGACLSLAYGLVASEPSRTAAARVLLLAAAAGLMMSAIFPTDPGTSQIGTLSGEIHRWSAAVVFTALPVAGWSLARRREAAPRWNAVRAMSVLAALTLGVYLAAHPASITSPLINGVEYYGLLERGVVLADMALLMFMALASFAGRPVVRTEVAPVERPVERQERLAA</sequence>
<feature type="transmembrane region" description="Helical" evidence="1">
    <location>
        <begin position="44"/>
        <end position="67"/>
    </location>
</feature>
<evidence type="ECO:0000313" key="3">
    <source>
        <dbReference type="Proteomes" id="UP000236732"/>
    </source>
</evidence>
<feature type="transmembrane region" description="Helical" evidence="1">
    <location>
        <begin position="7"/>
        <end position="24"/>
    </location>
</feature>
<dbReference type="InterPro" id="IPR009339">
    <property type="entry name" value="DUF998"/>
</dbReference>
<feature type="transmembrane region" description="Helical" evidence="1">
    <location>
        <begin position="112"/>
        <end position="129"/>
    </location>
</feature>
<accession>A0A1H6AZM5</accession>
<evidence type="ECO:0000256" key="1">
    <source>
        <dbReference type="SAM" id="Phobius"/>
    </source>
</evidence>
<protein>
    <recommendedName>
        <fullName evidence="4">DUF998 domain-containing protein</fullName>
    </recommendedName>
</protein>
<feature type="transmembrane region" description="Helical" evidence="1">
    <location>
        <begin position="141"/>
        <end position="161"/>
    </location>
</feature>
<dbReference type="OrthoDB" id="3530459at2"/>